<keyword evidence="3" id="KW-1185">Reference proteome</keyword>
<dbReference type="InterPro" id="IPR004127">
    <property type="entry name" value="Prefoldin_subunit_alpha"/>
</dbReference>
<dbReference type="InterPro" id="IPR009053">
    <property type="entry name" value="Prefoldin"/>
</dbReference>
<dbReference type="PANTHER" id="PTHR12674">
    <property type="entry name" value="PREFOLDIN SUBUNIT 5"/>
    <property type="match status" value="1"/>
</dbReference>
<dbReference type="Gene3D" id="1.10.287.370">
    <property type="match status" value="1"/>
</dbReference>
<dbReference type="RefSeq" id="XP_065823444.1">
    <property type="nucleotide sequence ID" value="XM_065967372.1"/>
</dbReference>
<accession>A0AAJ8LLF1</accession>
<dbReference type="GeneID" id="43585807"/>
<protein>
    <submittedName>
        <fullName evidence="2">Prefoldin, alpha subunit</fullName>
    </submittedName>
</protein>
<dbReference type="CDD" id="cd23158">
    <property type="entry name" value="Prefoldin_UXT"/>
    <property type="match status" value="1"/>
</dbReference>
<sequence length="190" mass="20788">MTTPLVDESSSSRAQVYSAHLRNSLLPELEITRQKLAQVEFDISEYETLREKLSELGKQDGKGLDTLTELGAGVWVEAEVPDTSVVTLDIGLGLHLDMSTADAQEYTKKKMEQLKRARDKLSEKEEHLVWQVGQFHGAIGVAQLQCRSLHCTRTRPSNAIGLDVGTANESIQADGSTSAVSGLLSFVDAF</sequence>
<dbReference type="GO" id="GO:0016272">
    <property type="term" value="C:prefoldin complex"/>
    <property type="evidence" value="ECO:0007669"/>
    <property type="project" value="InterPro"/>
</dbReference>
<dbReference type="Proteomes" id="UP000322225">
    <property type="component" value="Chromosome 6"/>
</dbReference>
<evidence type="ECO:0000313" key="3">
    <source>
        <dbReference type="Proteomes" id="UP000322225"/>
    </source>
</evidence>
<name>A0AAJ8LLF1_9TREE</name>
<proteinExistence type="inferred from homology"/>
<dbReference type="EMBL" id="CP144056">
    <property type="protein sequence ID" value="WWD19341.1"/>
    <property type="molecule type" value="Genomic_DNA"/>
</dbReference>
<dbReference type="GO" id="GO:0005737">
    <property type="term" value="C:cytoplasm"/>
    <property type="evidence" value="ECO:0007669"/>
    <property type="project" value="TreeGrafter"/>
</dbReference>
<dbReference type="GO" id="GO:0006457">
    <property type="term" value="P:protein folding"/>
    <property type="evidence" value="ECO:0007669"/>
    <property type="project" value="InterPro"/>
</dbReference>
<evidence type="ECO:0000313" key="2">
    <source>
        <dbReference type="EMBL" id="WWD19341.1"/>
    </source>
</evidence>
<gene>
    <name evidence="2" type="ORF">CI109_103800</name>
</gene>
<reference evidence="2" key="2">
    <citation type="submission" date="2024-01" db="EMBL/GenBank/DDBJ databases">
        <title>Comparative genomics of Cryptococcus and Kwoniella reveals pathogenesis evolution and contrasting modes of karyotype evolution via chromosome fusion or intercentromeric recombination.</title>
        <authorList>
            <person name="Coelho M.A."/>
            <person name="David-Palma M."/>
            <person name="Shea T."/>
            <person name="Bowers K."/>
            <person name="McGinley-Smith S."/>
            <person name="Mohammad A.W."/>
            <person name="Gnirke A."/>
            <person name="Yurkov A.M."/>
            <person name="Nowrousian M."/>
            <person name="Sun S."/>
            <person name="Cuomo C.A."/>
            <person name="Heitman J."/>
        </authorList>
    </citation>
    <scope>NUCLEOTIDE SEQUENCE</scope>
    <source>
        <strain evidence="2">CBS 12478</strain>
    </source>
</reference>
<dbReference type="AlphaFoldDB" id="A0AAJ8LLF1"/>
<comment type="similarity">
    <text evidence="1">Belongs to the prefoldin subunit alpha family.</text>
</comment>
<evidence type="ECO:0000256" key="1">
    <source>
        <dbReference type="ARBA" id="ARBA00010048"/>
    </source>
</evidence>
<dbReference type="PANTHER" id="PTHR12674:SF2">
    <property type="entry name" value="PREFOLDIN SUBUNIT 5"/>
    <property type="match status" value="1"/>
</dbReference>
<organism evidence="2 3">
    <name type="scientific">Kwoniella shandongensis</name>
    <dbReference type="NCBI Taxonomy" id="1734106"/>
    <lineage>
        <taxon>Eukaryota</taxon>
        <taxon>Fungi</taxon>
        <taxon>Dikarya</taxon>
        <taxon>Basidiomycota</taxon>
        <taxon>Agaricomycotina</taxon>
        <taxon>Tremellomycetes</taxon>
        <taxon>Tremellales</taxon>
        <taxon>Cryptococcaceae</taxon>
        <taxon>Kwoniella</taxon>
    </lineage>
</organism>
<dbReference type="KEGG" id="ksn:43585807"/>
<dbReference type="Pfam" id="PF02996">
    <property type="entry name" value="Prefoldin"/>
    <property type="match status" value="1"/>
</dbReference>
<dbReference type="NCBIfam" id="TIGR00293">
    <property type="entry name" value="prefoldin subunit alpha"/>
    <property type="match status" value="1"/>
</dbReference>
<reference evidence="2" key="1">
    <citation type="submission" date="2017-08" db="EMBL/GenBank/DDBJ databases">
        <authorList>
            <person name="Cuomo C."/>
            <person name="Billmyre B."/>
            <person name="Heitman J."/>
        </authorList>
    </citation>
    <scope>NUCLEOTIDE SEQUENCE</scope>
    <source>
        <strain evidence="2">CBS 12478</strain>
    </source>
</reference>
<dbReference type="GO" id="GO:0051082">
    <property type="term" value="F:unfolded protein binding"/>
    <property type="evidence" value="ECO:0007669"/>
    <property type="project" value="InterPro"/>
</dbReference>
<dbReference type="InterPro" id="IPR011599">
    <property type="entry name" value="PFD_alpha_archaea"/>
</dbReference>
<dbReference type="SUPFAM" id="SSF46579">
    <property type="entry name" value="Prefoldin"/>
    <property type="match status" value="1"/>
</dbReference>